<dbReference type="Proteomes" id="UP000232587">
    <property type="component" value="Unassembled WGS sequence"/>
</dbReference>
<dbReference type="RefSeq" id="WP_100867707.1">
    <property type="nucleotide sequence ID" value="NZ_PHUF01000004.1"/>
</dbReference>
<organism evidence="2 3">
    <name type="scientific">Novosphingobium kunmingense</name>
    <dbReference type="NCBI Taxonomy" id="1211806"/>
    <lineage>
        <taxon>Bacteria</taxon>
        <taxon>Pseudomonadati</taxon>
        <taxon>Pseudomonadota</taxon>
        <taxon>Alphaproteobacteria</taxon>
        <taxon>Sphingomonadales</taxon>
        <taxon>Sphingomonadaceae</taxon>
        <taxon>Novosphingobium</taxon>
    </lineage>
</organism>
<feature type="domain" description="N-acetyltransferase" evidence="1">
    <location>
        <begin position="9"/>
        <end position="97"/>
    </location>
</feature>
<evidence type="ECO:0000313" key="3">
    <source>
        <dbReference type="Proteomes" id="UP000232587"/>
    </source>
</evidence>
<dbReference type="PANTHER" id="PTHR31435">
    <property type="entry name" value="PROTEIN NATD1"/>
    <property type="match status" value="1"/>
</dbReference>
<evidence type="ECO:0000259" key="1">
    <source>
        <dbReference type="PROSITE" id="PS51729"/>
    </source>
</evidence>
<accession>A0A2N0H7Q8</accession>
<gene>
    <name evidence="2" type="ORF">B0I00_2532</name>
</gene>
<reference evidence="2 3" key="1">
    <citation type="submission" date="2017-11" db="EMBL/GenBank/DDBJ databases">
        <title>Genomic Encyclopedia of Type Strains, Phase III (KMG-III): the genomes of soil and plant-associated and newly described type strains.</title>
        <authorList>
            <person name="Whitman W."/>
        </authorList>
    </citation>
    <scope>NUCLEOTIDE SEQUENCE [LARGE SCALE GENOMIC DNA]</scope>
    <source>
        <strain evidence="2 3">CGMCC 1.12274</strain>
    </source>
</reference>
<comment type="caution">
    <text evidence="2">The sequence shown here is derived from an EMBL/GenBank/DDBJ whole genome shotgun (WGS) entry which is preliminary data.</text>
</comment>
<name>A0A2N0H7Q8_9SPHN</name>
<proteinExistence type="predicted"/>
<keyword evidence="3" id="KW-1185">Reference proteome</keyword>
<sequence length="112" mass="12305">MRSIAIIKKEDGRHGRFVARIDGIDAFAELTFTRRGPALISVDHTEAPDALRGTGATAALVDYLISDARESGFRIIPICPYVRARYIKHPEWQDVMTVAPGETPAIVKGCEP</sequence>
<dbReference type="InterPro" id="IPR016181">
    <property type="entry name" value="Acyl_CoA_acyltransferase"/>
</dbReference>
<dbReference type="InterPro" id="IPR045057">
    <property type="entry name" value="Gcn5-rel_NAT"/>
</dbReference>
<dbReference type="EMBL" id="PHUF01000004">
    <property type="protein sequence ID" value="PKB14930.1"/>
    <property type="molecule type" value="Genomic_DNA"/>
</dbReference>
<dbReference type="PROSITE" id="PS51729">
    <property type="entry name" value="GNAT_YJDJ"/>
    <property type="match status" value="1"/>
</dbReference>
<dbReference type="Pfam" id="PF14542">
    <property type="entry name" value="Acetyltransf_CG"/>
    <property type="match status" value="1"/>
</dbReference>
<dbReference type="PANTHER" id="PTHR31435:SF9">
    <property type="entry name" value="PROTEIN NATD1"/>
    <property type="match status" value="1"/>
</dbReference>
<evidence type="ECO:0000313" key="2">
    <source>
        <dbReference type="EMBL" id="PKB14930.1"/>
    </source>
</evidence>
<dbReference type="Gene3D" id="3.40.630.30">
    <property type="match status" value="1"/>
</dbReference>
<dbReference type="OrthoDB" id="9800945at2"/>
<dbReference type="AlphaFoldDB" id="A0A2N0H7Q8"/>
<protein>
    <recommendedName>
        <fullName evidence="1">N-acetyltransferase domain-containing protein</fullName>
    </recommendedName>
</protein>
<dbReference type="InterPro" id="IPR031165">
    <property type="entry name" value="GNAT_YJDJ"/>
</dbReference>
<dbReference type="SUPFAM" id="SSF55729">
    <property type="entry name" value="Acyl-CoA N-acyltransferases (Nat)"/>
    <property type="match status" value="1"/>
</dbReference>